<reference evidence="1 2" key="1">
    <citation type="submission" date="2016-11" db="EMBL/GenBank/DDBJ databases">
        <title>The macronuclear genome of Stentor coeruleus: a giant cell with tiny introns.</title>
        <authorList>
            <person name="Slabodnick M."/>
            <person name="Ruby J.G."/>
            <person name="Reiff S.B."/>
            <person name="Swart E.C."/>
            <person name="Gosai S."/>
            <person name="Prabakaran S."/>
            <person name="Witkowska E."/>
            <person name="Larue G.E."/>
            <person name="Fisher S."/>
            <person name="Freeman R.M."/>
            <person name="Gunawardena J."/>
            <person name="Chu W."/>
            <person name="Stover N.A."/>
            <person name="Gregory B.D."/>
            <person name="Nowacki M."/>
            <person name="Derisi J."/>
            <person name="Roy S.W."/>
            <person name="Marshall W.F."/>
            <person name="Sood P."/>
        </authorList>
    </citation>
    <scope>NUCLEOTIDE SEQUENCE [LARGE SCALE GENOMIC DNA]</scope>
    <source>
        <strain evidence="1">WM001</strain>
    </source>
</reference>
<organism evidence="1 2">
    <name type="scientific">Stentor coeruleus</name>
    <dbReference type="NCBI Taxonomy" id="5963"/>
    <lineage>
        <taxon>Eukaryota</taxon>
        <taxon>Sar</taxon>
        <taxon>Alveolata</taxon>
        <taxon>Ciliophora</taxon>
        <taxon>Postciliodesmatophora</taxon>
        <taxon>Heterotrichea</taxon>
        <taxon>Heterotrichida</taxon>
        <taxon>Stentoridae</taxon>
        <taxon>Stentor</taxon>
    </lineage>
</organism>
<keyword evidence="2" id="KW-1185">Reference proteome</keyword>
<gene>
    <name evidence="1" type="ORF">SteCoe_6828</name>
</gene>
<name>A0A1R2CP22_9CILI</name>
<dbReference type="AlphaFoldDB" id="A0A1R2CP22"/>
<sequence>MKTPKKSFPFTSLRLRNLRILQSMIKSLVNTKNYHEGSSSLSFYLPLLKKNDCTSIFPWLLQQDYPKFVTEKVHEYIHKLCLPEEAMAYNVFLKLQTSPLEALEIIKAHSSESWFINSAKCYGLLACLLMMNGESGFKSSKKALELCKEKVFAKIHAFAVGNDMNKLNEKVKDEDFGVVKCESLENNWKVMEEIMDNDPRDCRISLELMKHFIDNKDNAKAIAVANKHIEFRGRSKEVRDLLSSLLLN</sequence>
<accession>A0A1R2CP22</accession>
<dbReference type="EMBL" id="MPUH01000096">
    <property type="protein sequence ID" value="OMJ90751.1"/>
    <property type="molecule type" value="Genomic_DNA"/>
</dbReference>
<proteinExistence type="predicted"/>
<evidence type="ECO:0000313" key="1">
    <source>
        <dbReference type="EMBL" id="OMJ90751.1"/>
    </source>
</evidence>
<comment type="caution">
    <text evidence="1">The sequence shown here is derived from an EMBL/GenBank/DDBJ whole genome shotgun (WGS) entry which is preliminary data.</text>
</comment>
<evidence type="ECO:0000313" key="2">
    <source>
        <dbReference type="Proteomes" id="UP000187209"/>
    </source>
</evidence>
<dbReference type="Proteomes" id="UP000187209">
    <property type="component" value="Unassembled WGS sequence"/>
</dbReference>
<protein>
    <submittedName>
        <fullName evidence="1">Uncharacterized protein</fullName>
    </submittedName>
</protein>